<dbReference type="InterPro" id="IPR014628">
    <property type="entry name" value="Man6P_isomerase_Firm_short"/>
</dbReference>
<keyword evidence="2 3" id="KW-0862">Zinc</keyword>
<feature type="binding site" evidence="3">
    <location>
        <position position="190"/>
    </location>
    <ligand>
        <name>Zn(2+)</name>
        <dbReference type="ChEBI" id="CHEBI:29105"/>
    </ligand>
</feature>
<keyword evidence="1 3" id="KW-0479">Metal-binding</keyword>
<feature type="binding site" evidence="3">
    <location>
        <position position="109"/>
    </location>
    <ligand>
        <name>Zn(2+)</name>
        <dbReference type="ChEBI" id="CHEBI:29105"/>
    </ligand>
</feature>
<sequence length="348" mass="39017">MQKTEIWQYPVFFRRNRVFRIYQGGKLFHELMGDAPEDGNFPEEWIASSVRAINPGREDVLEGVSVTEDGVPFSQLLEQYPEQMLGGRKDLGVLVKFLDSAIRLPMQVHPTREFSRIHFHSNYGKAESWLVLATREDACIYFGFSREISREEFRAAVDRSEQHPEAMTEFVNRVPVQAGDVFLVPAGVIHAIGPGCLILEVQEPTDFTIQPEHWCGDYKLSTREMYLGLEPEQALDCFNFEWFGPQVPEAQRKLPRLRASGTGWKAETLIGPEDTPCFSMERLTVSGGSCPLENGAIYIVTEGEGVIAGANYSRAVGRGTYFYLPAKAEPCCAKSNGQFCLVRCAGGN</sequence>
<reference evidence="4 5" key="1">
    <citation type="submission" date="2007-04" db="EMBL/GenBank/DDBJ databases">
        <authorList>
            <person name="Fulton L."/>
            <person name="Clifton S."/>
            <person name="Fulton B."/>
            <person name="Xu J."/>
            <person name="Minx P."/>
            <person name="Pepin K.H."/>
            <person name="Johnson M."/>
            <person name="Thiruvilangam P."/>
            <person name="Bhonagiri V."/>
            <person name="Nash W.E."/>
            <person name="Mardis E.R."/>
            <person name="Wilson R.K."/>
        </authorList>
    </citation>
    <scope>NUCLEOTIDE SEQUENCE [LARGE SCALE GENOMIC DNA]</scope>
    <source>
        <strain evidence="4 5">ATCC 29799</strain>
    </source>
</reference>
<dbReference type="PANTHER" id="PTHR42742:SF3">
    <property type="entry name" value="FRUCTOKINASE"/>
    <property type="match status" value="1"/>
</dbReference>
<dbReference type="RefSeq" id="WP_006571475.1">
    <property type="nucleotide sequence ID" value="NZ_AAXG02000006.1"/>
</dbReference>
<keyword evidence="5" id="KW-1185">Reference proteome</keyword>
<name>A6NRU7_9FIRM</name>
<dbReference type="SUPFAM" id="SSF51182">
    <property type="entry name" value="RmlC-like cupins"/>
    <property type="match status" value="1"/>
</dbReference>
<dbReference type="EMBL" id="AAXG02000006">
    <property type="protein sequence ID" value="EDN01358.1"/>
    <property type="molecule type" value="Genomic_DNA"/>
</dbReference>
<dbReference type="Proteomes" id="UP000003639">
    <property type="component" value="Unassembled WGS sequence"/>
</dbReference>
<evidence type="ECO:0000313" key="5">
    <source>
        <dbReference type="Proteomes" id="UP000003639"/>
    </source>
</evidence>
<evidence type="ECO:0000256" key="3">
    <source>
        <dbReference type="PIRSR" id="PIRSR036894-1"/>
    </source>
</evidence>
<dbReference type="InterPro" id="IPR014710">
    <property type="entry name" value="RmlC-like_jellyroll"/>
</dbReference>
<organism evidence="4 5">
    <name type="scientific">Pseudoflavonifractor capillosus ATCC 29799</name>
    <dbReference type="NCBI Taxonomy" id="411467"/>
    <lineage>
        <taxon>Bacteria</taxon>
        <taxon>Bacillati</taxon>
        <taxon>Bacillota</taxon>
        <taxon>Clostridia</taxon>
        <taxon>Eubacteriales</taxon>
        <taxon>Oscillospiraceae</taxon>
        <taxon>Pseudoflavonifractor</taxon>
    </lineage>
</organism>
<dbReference type="CDD" id="cd07010">
    <property type="entry name" value="cupin_PMI_type_I_N_bac"/>
    <property type="match status" value="1"/>
</dbReference>
<reference evidence="4 5" key="2">
    <citation type="submission" date="2007-06" db="EMBL/GenBank/DDBJ databases">
        <title>Draft genome sequence of Pseudoflavonifractor capillosus ATCC 29799.</title>
        <authorList>
            <person name="Sudarsanam P."/>
            <person name="Ley R."/>
            <person name="Guruge J."/>
            <person name="Turnbaugh P.J."/>
            <person name="Mahowald M."/>
            <person name="Liep D."/>
            <person name="Gordon J."/>
        </authorList>
    </citation>
    <scope>NUCLEOTIDE SEQUENCE [LARGE SCALE GENOMIC DNA]</scope>
    <source>
        <strain evidence="4 5">ATCC 29799</strain>
    </source>
</reference>
<feature type="binding site" evidence="3">
    <location>
        <position position="127"/>
    </location>
    <ligand>
        <name>Zn(2+)</name>
        <dbReference type="ChEBI" id="CHEBI:29105"/>
    </ligand>
</feature>
<dbReference type="GO" id="GO:0005975">
    <property type="term" value="P:carbohydrate metabolic process"/>
    <property type="evidence" value="ECO:0007669"/>
    <property type="project" value="InterPro"/>
</dbReference>
<dbReference type="InterPro" id="IPR051804">
    <property type="entry name" value="Carb_Metab_Reg_Kinase/Isom"/>
</dbReference>
<evidence type="ECO:0000313" key="4">
    <source>
        <dbReference type="EMBL" id="EDN01358.1"/>
    </source>
</evidence>
<keyword evidence="4" id="KW-0413">Isomerase</keyword>
<comment type="caution">
    <text evidence="4">The sequence shown here is derived from an EMBL/GenBank/DDBJ whole genome shotgun (WGS) entry which is preliminary data.</text>
</comment>
<protein>
    <submittedName>
        <fullName evidence="4">Putative mannose-6-phosphate isomerase, class I</fullName>
    </submittedName>
</protein>
<dbReference type="GO" id="GO:0046872">
    <property type="term" value="F:metal ion binding"/>
    <property type="evidence" value="ECO:0007669"/>
    <property type="project" value="UniProtKB-KW"/>
</dbReference>
<dbReference type="PANTHER" id="PTHR42742">
    <property type="entry name" value="TRANSCRIPTIONAL REPRESSOR MPRA"/>
    <property type="match status" value="1"/>
</dbReference>
<proteinExistence type="predicted"/>
<dbReference type="PIRSF" id="PIRSF036894">
    <property type="entry name" value="PMI_Firm_short"/>
    <property type="match status" value="1"/>
</dbReference>
<dbReference type="AlphaFoldDB" id="A6NRU7"/>
<accession>A6NRU7</accession>
<evidence type="ECO:0000256" key="1">
    <source>
        <dbReference type="ARBA" id="ARBA00022723"/>
    </source>
</evidence>
<dbReference type="GO" id="GO:0004476">
    <property type="term" value="F:mannose-6-phosphate isomerase activity"/>
    <property type="evidence" value="ECO:0007669"/>
    <property type="project" value="InterPro"/>
</dbReference>
<evidence type="ECO:0000256" key="2">
    <source>
        <dbReference type="ARBA" id="ARBA00022833"/>
    </source>
</evidence>
<dbReference type="OrthoDB" id="9808275at2"/>
<gene>
    <name evidence="4" type="ORF">BACCAP_00926</name>
</gene>
<dbReference type="InterPro" id="IPR011051">
    <property type="entry name" value="RmlC_Cupin_sf"/>
</dbReference>
<comment type="cofactor">
    <cofactor evidence="3">
        <name>Zn(2+)</name>
        <dbReference type="ChEBI" id="CHEBI:29105"/>
    </cofactor>
    <text evidence="3">Binds 1 zinc ion per subunit.</text>
</comment>
<dbReference type="STRING" id="411467.BACCAP_00926"/>
<dbReference type="eggNOG" id="COG1482">
    <property type="taxonomic scope" value="Bacteria"/>
</dbReference>
<dbReference type="Gene3D" id="2.60.120.10">
    <property type="entry name" value="Jelly Rolls"/>
    <property type="match status" value="1"/>
</dbReference>